<evidence type="ECO:0000259" key="7">
    <source>
        <dbReference type="Pfam" id="PF16889"/>
    </source>
</evidence>
<keyword evidence="2" id="KW-0732">Signal</keyword>
<evidence type="ECO:0000256" key="2">
    <source>
        <dbReference type="ARBA" id="ARBA00022729"/>
    </source>
</evidence>
<reference evidence="8 9" key="1">
    <citation type="submission" date="2020-07" db="EMBL/GenBank/DDBJ databases">
        <title>Sequencing the genomes of 1000 actinobacteria strains.</title>
        <authorList>
            <person name="Klenk H.-P."/>
        </authorList>
    </citation>
    <scope>NUCLEOTIDE SEQUENCE [LARGE SCALE GENOMIC DNA]</scope>
    <source>
        <strain evidence="8 9">DSM 21350</strain>
    </source>
</reference>
<dbReference type="Pfam" id="PF07940">
    <property type="entry name" value="Hepar_II_III_C"/>
    <property type="match status" value="1"/>
</dbReference>
<dbReference type="RefSeq" id="WP_179664635.1">
    <property type="nucleotide sequence ID" value="NZ_JACCBG010000001.1"/>
</dbReference>
<evidence type="ECO:0000259" key="6">
    <source>
        <dbReference type="Pfam" id="PF07940"/>
    </source>
</evidence>
<keyword evidence="3" id="KW-0574">Periplasm</keyword>
<dbReference type="PANTHER" id="PTHR39210:SF1">
    <property type="entry name" value="HEPARIN-SULFATE LYASE"/>
    <property type="match status" value="1"/>
</dbReference>
<dbReference type="EMBL" id="JACCBG010000001">
    <property type="protein sequence ID" value="NYD43076.1"/>
    <property type="molecule type" value="Genomic_DNA"/>
</dbReference>
<name>A0A7Y9E8A9_9ACTN</name>
<accession>A0A7Y9E8A9</accession>
<comment type="caution">
    <text evidence="8">The sequence shown here is derived from an EMBL/GenBank/DDBJ whole genome shotgun (WGS) entry which is preliminary data.</text>
</comment>
<dbReference type="InterPro" id="IPR008929">
    <property type="entry name" value="Chondroitin_lyas"/>
</dbReference>
<keyword evidence="4" id="KW-0456">Lyase</keyword>
<dbReference type="SUPFAM" id="SSF48230">
    <property type="entry name" value="Chondroitin AC/alginate lyase"/>
    <property type="match status" value="1"/>
</dbReference>
<organism evidence="8 9">
    <name type="scientific">Nocardioides panaciterrulae</name>
    <dbReference type="NCBI Taxonomy" id="661492"/>
    <lineage>
        <taxon>Bacteria</taxon>
        <taxon>Bacillati</taxon>
        <taxon>Actinomycetota</taxon>
        <taxon>Actinomycetes</taxon>
        <taxon>Propionibacteriales</taxon>
        <taxon>Nocardioidaceae</taxon>
        <taxon>Nocardioides</taxon>
    </lineage>
</organism>
<evidence type="ECO:0000256" key="1">
    <source>
        <dbReference type="ARBA" id="ARBA00004418"/>
    </source>
</evidence>
<protein>
    <recommendedName>
        <fullName evidence="10">Alginate lyase family protein</fullName>
    </recommendedName>
</protein>
<sequence>MSFDLRWYARRLRRMSATEMASRTRDLVLRRVWTSRRVRVGHDAGTVPGLRADRPGPVPVPLESGTTLPVQARLEVIDAANRLLAGDWSVLGVARLDIVSPDWFLDPVTGRRAPHDTSAFRIDHRDETETGNVKAVWELSRHHHLTVLAAAYWLTEDERYAELVDRQLRSWWASNPFLTGVHWTSGIELGVRLISWAWVRRLLDSWPKVGDLFESNQDALLQIWWHQQYLARFPSRGSSANNHAVAEQAGRLVAACAFPWYAESDRWRRDAGARLTGHFLDNTWEDGLNRELATDYHRFVTELVTVAAVEASTHGDDLPAEVWERLAKSFDAAAAILDAAGRPPRQGDADEGRALVVDEPDQASWTGLLGWGASVVGPRPWWPEPRPTVLGAVLGSLLGNPREAPGRAPVRPRSFAGAGLTILSTDPDRGPEIWCRCDGGPLGFLSIAAHGHADALSVEVRHDGVEVLVDPGTYCYHGEPAWRSYFRSTRAHNTVELDRTSQAREGGPFLWSTAVPVDHVVESGLDAEVSTWQARHHGYGRLAGSPVHERTVGLDKSARRLTIADRIGSGEGHEVRLHLHLGPAVTVSLDGCRAELTWTGRGGVQGGAALSLPTELAWSAHRGEIAPILGWYSPRFGVRQPITTLEGVGTWSGQVLETTVQFDAVRRA</sequence>
<dbReference type="Proteomes" id="UP000535511">
    <property type="component" value="Unassembled WGS sequence"/>
</dbReference>
<evidence type="ECO:0000313" key="9">
    <source>
        <dbReference type="Proteomes" id="UP000535511"/>
    </source>
</evidence>
<evidence type="ECO:0000256" key="3">
    <source>
        <dbReference type="ARBA" id="ARBA00022764"/>
    </source>
</evidence>
<evidence type="ECO:0000256" key="4">
    <source>
        <dbReference type="ARBA" id="ARBA00023239"/>
    </source>
</evidence>
<evidence type="ECO:0000313" key="8">
    <source>
        <dbReference type="EMBL" id="NYD43076.1"/>
    </source>
</evidence>
<gene>
    <name evidence="8" type="ORF">BJZ21_003159</name>
</gene>
<dbReference type="Pfam" id="PF16889">
    <property type="entry name" value="Hepar_II_III_N"/>
    <property type="match status" value="1"/>
</dbReference>
<dbReference type="GO" id="GO:0016829">
    <property type="term" value="F:lyase activity"/>
    <property type="evidence" value="ECO:0007669"/>
    <property type="project" value="UniProtKB-KW"/>
</dbReference>
<proteinExistence type="predicted"/>
<feature type="domain" description="Heparin-sulfate lyase N-terminal" evidence="7">
    <location>
        <begin position="132"/>
        <end position="338"/>
    </location>
</feature>
<dbReference type="AlphaFoldDB" id="A0A7Y9E8A9"/>
<dbReference type="GO" id="GO:0042597">
    <property type="term" value="C:periplasmic space"/>
    <property type="evidence" value="ECO:0007669"/>
    <property type="project" value="UniProtKB-SubCell"/>
</dbReference>
<comment type="subcellular location">
    <subcellularLocation>
        <location evidence="1">Periplasm</location>
    </subcellularLocation>
</comment>
<dbReference type="InterPro" id="IPR012480">
    <property type="entry name" value="Hepar_II_III_C"/>
</dbReference>
<dbReference type="Gene3D" id="1.50.10.100">
    <property type="entry name" value="Chondroitin AC/alginate lyase"/>
    <property type="match status" value="1"/>
</dbReference>
<feature type="region of interest" description="Disordered" evidence="5">
    <location>
        <begin position="44"/>
        <end position="64"/>
    </location>
</feature>
<dbReference type="Gene3D" id="2.70.98.70">
    <property type="match status" value="1"/>
</dbReference>
<dbReference type="InterPro" id="IPR031680">
    <property type="entry name" value="Hepar_II_III_N"/>
</dbReference>
<evidence type="ECO:0000256" key="5">
    <source>
        <dbReference type="SAM" id="MobiDB-lite"/>
    </source>
</evidence>
<evidence type="ECO:0008006" key="10">
    <source>
        <dbReference type="Google" id="ProtNLM"/>
    </source>
</evidence>
<feature type="domain" description="Heparinase II/III-like C-terminal" evidence="6">
    <location>
        <begin position="411"/>
        <end position="643"/>
    </location>
</feature>
<dbReference type="PANTHER" id="PTHR39210">
    <property type="entry name" value="HEPARIN-SULFATE LYASE"/>
    <property type="match status" value="1"/>
</dbReference>
<keyword evidence="9" id="KW-1185">Reference proteome</keyword>